<comment type="caution">
    <text evidence="11">The sequence shown here is derived from an EMBL/GenBank/DDBJ whole genome shotgun (WGS) entry which is preliminary data.</text>
</comment>
<evidence type="ECO:0000256" key="2">
    <source>
        <dbReference type="ARBA" id="ARBA00008017"/>
    </source>
</evidence>
<dbReference type="InterPro" id="IPR010920">
    <property type="entry name" value="LSM_dom_sf"/>
</dbReference>
<gene>
    <name evidence="11" type="ORF">J5U18_08565</name>
</gene>
<keyword evidence="12" id="KW-1185">Reference proteome</keyword>
<dbReference type="InterPro" id="IPR023408">
    <property type="entry name" value="MscS_beta-dom_sf"/>
</dbReference>
<feature type="domain" description="Mechanosensitive ion channel transmembrane helices 2/3" evidence="10">
    <location>
        <begin position="63"/>
        <end position="103"/>
    </location>
</feature>
<keyword evidence="3" id="KW-1003">Cell membrane</keyword>
<dbReference type="Proteomes" id="UP000679691">
    <property type="component" value="Unassembled WGS sequence"/>
</dbReference>
<evidence type="ECO:0000256" key="4">
    <source>
        <dbReference type="ARBA" id="ARBA00022692"/>
    </source>
</evidence>
<evidence type="ECO:0000256" key="3">
    <source>
        <dbReference type="ARBA" id="ARBA00022475"/>
    </source>
</evidence>
<dbReference type="PANTHER" id="PTHR30221">
    <property type="entry name" value="SMALL-CONDUCTANCE MECHANOSENSITIVE CHANNEL"/>
    <property type="match status" value="1"/>
</dbReference>
<dbReference type="InterPro" id="IPR049142">
    <property type="entry name" value="MS_channel_1st"/>
</dbReference>
<comment type="subcellular location">
    <subcellularLocation>
        <location evidence="1">Cell membrane</location>
        <topology evidence="1">Multi-pass membrane protein</topology>
    </subcellularLocation>
</comment>
<dbReference type="InterPro" id="IPR011014">
    <property type="entry name" value="MscS_channel_TM-2"/>
</dbReference>
<keyword evidence="4 7" id="KW-0812">Transmembrane</keyword>
<dbReference type="InterPro" id="IPR049278">
    <property type="entry name" value="MS_channel_C"/>
</dbReference>
<dbReference type="Gene3D" id="1.10.287.1260">
    <property type="match status" value="1"/>
</dbReference>
<sequence length="275" mass="30177">MEKFGSGLEKMIESIMVRLPSIGVGVLILILGSYIIRFIIQIVQARFEKRNVDLSIRDFIASILRFVLWAMLLLTAASTMGIQTTSFLAVLSAASLAIGLSLQGSLANLAGGVLILLFKPFRVGDNITSSSGANGTVQHIDILYTTLRTADGIQVTAPNGNLANAVVNNFSSLEKRRIEYIFRIPYNVDIRKAREVALAVFKADERILKEETVEILVSELGDNFVSLTLHAWASKADYSAAYFDNFEALKYAFQEQGIKTPNAIQEIKVLNSVAV</sequence>
<feature type="transmembrane region" description="Helical" evidence="7">
    <location>
        <begin position="88"/>
        <end position="118"/>
    </location>
</feature>
<dbReference type="InterPro" id="IPR045275">
    <property type="entry name" value="MscS_archaea/bacteria_type"/>
</dbReference>
<feature type="domain" description="Mechanosensitive ion channel MscS" evidence="8">
    <location>
        <begin position="105"/>
        <end position="171"/>
    </location>
</feature>
<dbReference type="InterPro" id="IPR006685">
    <property type="entry name" value="MscS_channel_2nd"/>
</dbReference>
<name>A0A8T4HG25_9SPHI</name>
<dbReference type="AlphaFoldDB" id="A0A8T4HG25"/>
<evidence type="ECO:0000256" key="7">
    <source>
        <dbReference type="SAM" id="Phobius"/>
    </source>
</evidence>
<evidence type="ECO:0000259" key="8">
    <source>
        <dbReference type="Pfam" id="PF00924"/>
    </source>
</evidence>
<dbReference type="RefSeq" id="WP_353547110.1">
    <property type="nucleotide sequence ID" value="NZ_JAGKSB010000008.1"/>
</dbReference>
<evidence type="ECO:0000313" key="12">
    <source>
        <dbReference type="Proteomes" id="UP000679691"/>
    </source>
</evidence>
<keyword evidence="6 7" id="KW-0472">Membrane</keyword>
<dbReference type="Pfam" id="PF21082">
    <property type="entry name" value="MS_channel_3rd"/>
    <property type="match status" value="1"/>
</dbReference>
<evidence type="ECO:0000259" key="9">
    <source>
        <dbReference type="Pfam" id="PF21082"/>
    </source>
</evidence>
<organism evidence="11 12">
    <name type="scientific">Rhinopithecimicrobium faecis</name>
    <dbReference type="NCBI Taxonomy" id="2820698"/>
    <lineage>
        <taxon>Bacteria</taxon>
        <taxon>Pseudomonadati</taxon>
        <taxon>Bacteroidota</taxon>
        <taxon>Sphingobacteriia</taxon>
        <taxon>Sphingobacteriales</taxon>
        <taxon>Sphingobacteriaceae</taxon>
        <taxon>Rhinopithecimicrobium</taxon>
    </lineage>
</organism>
<dbReference type="Pfam" id="PF00924">
    <property type="entry name" value="MS_channel_2nd"/>
    <property type="match status" value="1"/>
</dbReference>
<evidence type="ECO:0000313" key="11">
    <source>
        <dbReference type="EMBL" id="MBP3943611.1"/>
    </source>
</evidence>
<evidence type="ECO:0000256" key="1">
    <source>
        <dbReference type="ARBA" id="ARBA00004651"/>
    </source>
</evidence>
<dbReference type="SUPFAM" id="SSF82861">
    <property type="entry name" value="Mechanosensitive channel protein MscS (YggB), transmembrane region"/>
    <property type="match status" value="1"/>
</dbReference>
<dbReference type="GO" id="GO:0008381">
    <property type="term" value="F:mechanosensitive monoatomic ion channel activity"/>
    <property type="evidence" value="ECO:0007669"/>
    <property type="project" value="InterPro"/>
</dbReference>
<keyword evidence="5 7" id="KW-1133">Transmembrane helix</keyword>
<dbReference type="Gene3D" id="2.30.30.60">
    <property type="match status" value="1"/>
</dbReference>
<dbReference type="SUPFAM" id="SSF50182">
    <property type="entry name" value="Sm-like ribonucleoproteins"/>
    <property type="match status" value="1"/>
</dbReference>
<evidence type="ECO:0000259" key="10">
    <source>
        <dbReference type="Pfam" id="PF21088"/>
    </source>
</evidence>
<dbReference type="SUPFAM" id="SSF82689">
    <property type="entry name" value="Mechanosensitive channel protein MscS (YggB), C-terminal domain"/>
    <property type="match status" value="1"/>
</dbReference>
<accession>A0A8T4HG25</accession>
<feature type="transmembrane region" description="Helical" evidence="7">
    <location>
        <begin position="20"/>
        <end position="40"/>
    </location>
</feature>
<feature type="transmembrane region" description="Helical" evidence="7">
    <location>
        <begin position="60"/>
        <end position="82"/>
    </location>
</feature>
<evidence type="ECO:0000256" key="6">
    <source>
        <dbReference type="ARBA" id="ARBA00023136"/>
    </source>
</evidence>
<comment type="similarity">
    <text evidence="2">Belongs to the MscS (TC 1.A.23) family.</text>
</comment>
<dbReference type="GO" id="GO:0005886">
    <property type="term" value="C:plasma membrane"/>
    <property type="evidence" value="ECO:0007669"/>
    <property type="project" value="UniProtKB-SubCell"/>
</dbReference>
<reference evidence="11" key="1">
    <citation type="submission" date="2021-03" db="EMBL/GenBank/DDBJ databases">
        <authorList>
            <person name="Lu T."/>
            <person name="Wang Q."/>
            <person name="Han X."/>
        </authorList>
    </citation>
    <scope>NUCLEOTIDE SEQUENCE</scope>
    <source>
        <strain evidence="11">WQ 2009</strain>
    </source>
</reference>
<dbReference type="InterPro" id="IPR011066">
    <property type="entry name" value="MscS_channel_C_sf"/>
</dbReference>
<dbReference type="EMBL" id="JAGKSB010000008">
    <property type="protein sequence ID" value="MBP3943611.1"/>
    <property type="molecule type" value="Genomic_DNA"/>
</dbReference>
<dbReference type="PANTHER" id="PTHR30221:SF8">
    <property type="entry name" value="SMALL-CONDUCTANCE MECHANOSENSITIVE CHANNEL"/>
    <property type="match status" value="1"/>
</dbReference>
<dbReference type="Gene3D" id="3.30.70.100">
    <property type="match status" value="1"/>
</dbReference>
<dbReference type="Pfam" id="PF21088">
    <property type="entry name" value="MS_channel_1st"/>
    <property type="match status" value="1"/>
</dbReference>
<evidence type="ECO:0000256" key="5">
    <source>
        <dbReference type="ARBA" id="ARBA00022989"/>
    </source>
</evidence>
<proteinExistence type="inferred from homology"/>
<feature type="domain" description="Mechanosensitive ion channel MscS C-terminal" evidence="9">
    <location>
        <begin position="178"/>
        <end position="259"/>
    </location>
</feature>
<protein>
    <submittedName>
        <fullName evidence="11">Mechanosensitive ion channel</fullName>
    </submittedName>
</protein>